<accession>A0AA49JI93</accession>
<evidence type="ECO:0000313" key="1">
    <source>
        <dbReference type="EMBL" id="WKK87831.2"/>
    </source>
</evidence>
<dbReference type="SUPFAM" id="SSF51905">
    <property type="entry name" value="FAD/NAD(P)-binding domain"/>
    <property type="match status" value="1"/>
</dbReference>
<dbReference type="AlphaFoldDB" id="A0AA49JI93"/>
<dbReference type="InterPro" id="IPR036188">
    <property type="entry name" value="FAD/NAD-bd_sf"/>
</dbReference>
<sequence>MKYDYIIGGAGLSGLTLAWQMAKHNILDDKQLLIIDADKKEANDRTWCFWAKPEMWITELPIKQSWNKAQVKGSDFDLVQDLAPYRYYKIEGIDYYNFIKNELNNYSQITFIQDHIISEDANEKSVTTSESTYHFKDYFFKSYFYPDELNSVQNPKQHFIWQHFYGWKIKTKEIAFDPKVITYMDMNVAEEIKGLSFAYILPDSQYEAMVEYTLFSAQLWSEEDYKNALIDYIQNNLGIKEYEIEEIEFNKIPMTNASFSQRSKSIVPIGTLAGTVKPSTGYSFVRNYQHIQQIIKNIKSNKDDFAINSSVKFKFYDEVLINVLHTSKSSGHQVFGNLYKKNKLPQLLKFLNEETNLLEDLRIMNTVPKWPFIKAVAEELVK</sequence>
<evidence type="ECO:0000313" key="2">
    <source>
        <dbReference type="Proteomes" id="UP001244443"/>
    </source>
</evidence>
<name>A0AA49JI93_9BACT</name>
<dbReference type="EMBL" id="CP129970">
    <property type="protein sequence ID" value="WKK87831.2"/>
    <property type="molecule type" value="Genomic_DNA"/>
</dbReference>
<dbReference type="Pfam" id="PF05834">
    <property type="entry name" value="Lycopene_cycl"/>
    <property type="match status" value="1"/>
</dbReference>
<proteinExistence type="predicted"/>
<protein>
    <submittedName>
        <fullName evidence="1">Lycopene cyclase family protein</fullName>
    </submittedName>
</protein>
<gene>
    <name evidence="1" type="ORF">QYS48_19195</name>
</gene>
<dbReference type="Gene3D" id="3.50.50.60">
    <property type="entry name" value="FAD/NAD(P)-binding domain"/>
    <property type="match status" value="1"/>
</dbReference>
<keyword evidence="2" id="KW-1185">Reference proteome</keyword>
<organism evidence="1 2">
    <name type="scientific">Marivirga arenosa</name>
    <dbReference type="NCBI Taxonomy" id="3059076"/>
    <lineage>
        <taxon>Bacteria</taxon>
        <taxon>Pseudomonadati</taxon>
        <taxon>Bacteroidota</taxon>
        <taxon>Cytophagia</taxon>
        <taxon>Cytophagales</taxon>
        <taxon>Marivirgaceae</taxon>
        <taxon>Marivirga</taxon>
    </lineage>
</organism>
<reference evidence="1" key="1">
    <citation type="submission" date="2023-08" db="EMBL/GenBank/DDBJ databases">
        <title>Comparative genomics and taxonomic characterization of three novel marine species of genus Marivirga.</title>
        <authorList>
            <person name="Muhammad N."/>
            <person name="Kim S.-G."/>
        </authorList>
    </citation>
    <scope>NUCLEOTIDE SEQUENCE [LARGE SCALE GENOMIC DNA]</scope>
    <source>
        <strain evidence="1">ABR2-2</strain>
    </source>
</reference>
<dbReference type="Proteomes" id="UP001244443">
    <property type="component" value="Chromosome"/>
</dbReference>
<dbReference type="RefSeq" id="WP_308356714.1">
    <property type="nucleotide sequence ID" value="NZ_CP129970.2"/>
</dbReference>